<dbReference type="PANTHER" id="PTHR43279">
    <property type="entry name" value="CATECHOL-2,3-DIOXYGENASE"/>
    <property type="match status" value="1"/>
</dbReference>
<evidence type="ECO:0000313" key="3">
    <source>
        <dbReference type="Proteomes" id="UP000010878"/>
    </source>
</evidence>
<dbReference type="GeneID" id="14402677"/>
<dbReference type="GO" id="GO:0051213">
    <property type="term" value="F:dioxygenase activity"/>
    <property type="evidence" value="ECO:0007669"/>
    <property type="project" value="UniProtKB-KW"/>
</dbReference>
<organism evidence="2 3">
    <name type="scientific">Natronococcus occultus SP4</name>
    <dbReference type="NCBI Taxonomy" id="694430"/>
    <lineage>
        <taxon>Archaea</taxon>
        <taxon>Methanobacteriati</taxon>
        <taxon>Methanobacteriota</taxon>
        <taxon>Stenosarchaea group</taxon>
        <taxon>Halobacteria</taxon>
        <taxon>Halobacteriales</taxon>
        <taxon>Natrialbaceae</taxon>
        <taxon>Natronococcus</taxon>
    </lineage>
</organism>
<dbReference type="HOGENOM" id="CLU_059557_0_0_2"/>
<reference evidence="2 3" key="1">
    <citation type="submission" date="2012-11" db="EMBL/GenBank/DDBJ databases">
        <title>FINISHED of Natronococcus occultus SP4, DSM 3396.</title>
        <authorList>
            <consortium name="DOE Joint Genome Institute"/>
            <person name="Eisen J."/>
            <person name="Huntemann M."/>
            <person name="Wei C.-L."/>
            <person name="Han J."/>
            <person name="Detter J.C."/>
            <person name="Han C."/>
            <person name="Tapia R."/>
            <person name="Chen A."/>
            <person name="Kyrpides N."/>
            <person name="Mavromatis K."/>
            <person name="Markowitz V."/>
            <person name="Szeto E."/>
            <person name="Ivanova N."/>
            <person name="Mikhailova N."/>
            <person name="Ovchinnikova G."/>
            <person name="Pagani I."/>
            <person name="Pati A."/>
            <person name="Goodwin L."/>
            <person name="Nordberg H.P."/>
            <person name="Cantor M.N."/>
            <person name="Hua S.X."/>
            <person name="Woyke T."/>
            <person name="Eisen J."/>
            <person name="Klenk H.-P."/>
            <person name="Klenk H.-P."/>
        </authorList>
    </citation>
    <scope>NUCLEOTIDE SEQUENCE [LARGE SCALE GENOMIC DNA]</scope>
    <source>
        <strain evidence="2 3">SP4</strain>
    </source>
</reference>
<dbReference type="PROSITE" id="PS51819">
    <property type="entry name" value="VOC"/>
    <property type="match status" value="1"/>
</dbReference>
<dbReference type="OrthoDB" id="37941at2157"/>
<dbReference type="InterPro" id="IPR029068">
    <property type="entry name" value="Glyas_Bleomycin-R_OHBP_Dase"/>
</dbReference>
<dbReference type="CDD" id="cd16359">
    <property type="entry name" value="VOC_BsCatE_like_C"/>
    <property type="match status" value="1"/>
</dbReference>
<gene>
    <name evidence="2" type="ORF">Natoc_1236</name>
</gene>
<protein>
    <submittedName>
        <fullName evidence="2">Putative ring-cleavage extradiol dioxygenase</fullName>
    </submittedName>
</protein>
<proteinExistence type="predicted"/>
<dbReference type="PANTHER" id="PTHR43279:SF1">
    <property type="entry name" value="CATECHOL-2,3-DIOXYGENASE"/>
    <property type="match status" value="1"/>
</dbReference>
<dbReference type="KEGG" id="nou:Natoc_1236"/>
<feature type="domain" description="VOC" evidence="1">
    <location>
        <begin position="12"/>
        <end position="127"/>
    </location>
</feature>
<dbReference type="InterPro" id="IPR004360">
    <property type="entry name" value="Glyas_Fos-R_dOase_dom"/>
</dbReference>
<dbReference type="AlphaFoldDB" id="L0JVK4"/>
<dbReference type="Pfam" id="PF00903">
    <property type="entry name" value="Glyoxalase"/>
    <property type="match status" value="1"/>
</dbReference>
<dbReference type="eggNOG" id="arCOG06106">
    <property type="taxonomic scope" value="Archaea"/>
</dbReference>
<accession>L0JVK4</accession>
<dbReference type="RefSeq" id="WP_015320518.1">
    <property type="nucleotide sequence ID" value="NC_019974.1"/>
</dbReference>
<name>L0JVK4_9EURY</name>
<sequence>MATQPTLPDTARIGRTALVVADLDDTTEFYRDVVGLEVLTRDETTTELGDGETTLLVLVSDEDAAPRGRNCAGLFHNAFKVPSRTALGAALERVRDRWQLDGASDHHVSEALYLTDPEDNGVEIYTDRPRAEWPRRNDGTVRIGTGPLDLGAIEARSDGAASVPAGTVVGHVHLETTNLETARRFYVDTLGLVVQTAVPEALFLAAGDYHHHLGVNVWNGRSRPAEGRGVAWFEFVLPDETALETARRGLGERGIAVETKEKGFEVEGPDGISIRFRTE</sequence>
<dbReference type="EMBL" id="CP003929">
    <property type="protein sequence ID" value="AGB37067.1"/>
    <property type="molecule type" value="Genomic_DNA"/>
</dbReference>
<keyword evidence="2" id="KW-0223">Dioxygenase</keyword>
<dbReference type="Gene3D" id="3.10.180.10">
    <property type="entry name" value="2,3-Dihydroxybiphenyl 1,2-Dioxygenase, domain 1"/>
    <property type="match status" value="2"/>
</dbReference>
<evidence type="ECO:0000313" key="2">
    <source>
        <dbReference type="EMBL" id="AGB37067.1"/>
    </source>
</evidence>
<keyword evidence="3" id="KW-1185">Reference proteome</keyword>
<keyword evidence="2" id="KW-0560">Oxidoreductase</keyword>
<dbReference type="SUPFAM" id="SSF54593">
    <property type="entry name" value="Glyoxalase/Bleomycin resistance protein/Dihydroxybiphenyl dioxygenase"/>
    <property type="match status" value="2"/>
</dbReference>
<dbReference type="InterPro" id="IPR037523">
    <property type="entry name" value="VOC_core"/>
</dbReference>
<dbReference type="Proteomes" id="UP000010878">
    <property type="component" value="Chromosome"/>
</dbReference>
<evidence type="ECO:0000259" key="1">
    <source>
        <dbReference type="PROSITE" id="PS51819"/>
    </source>
</evidence>